<keyword evidence="3 6" id="KW-0863">Zinc-finger</keyword>
<dbReference type="PROSITE" id="PS00518">
    <property type="entry name" value="ZF_RING_1"/>
    <property type="match status" value="1"/>
</dbReference>
<dbReference type="InterPro" id="IPR003879">
    <property type="entry name" value="Butyrophylin_SPRY"/>
</dbReference>
<dbReference type="GO" id="GO:0005737">
    <property type="term" value="C:cytoplasm"/>
    <property type="evidence" value="ECO:0007669"/>
    <property type="project" value="UniProtKB-ARBA"/>
</dbReference>
<accession>A0A8C4QHI4</accession>
<dbReference type="SMART" id="SM00184">
    <property type="entry name" value="RING"/>
    <property type="match status" value="1"/>
</dbReference>
<dbReference type="InterPro" id="IPR043136">
    <property type="entry name" value="B30.2/SPRY_sf"/>
</dbReference>
<keyword evidence="7" id="KW-0175">Coiled coil</keyword>
<dbReference type="InterPro" id="IPR051051">
    <property type="entry name" value="E3_ubiq-ligase_TRIM/RNF"/>
</dbReference>
<evidence type="ECO:0000313" key="12">
    <source>
        <dbReference type="Proteomes" id="UP000694388"/>
    </source>
</evidence>
<dbReference type="InterPro" id="IPR013083">
    <property type="entry name" value="Znf_RING/FYVE/PHD"/>
</dbReference>
<dbReference type="GO" id="GO:0045087">
    <property type="term" value="P:innate immune response"/>
    <property type="evidence" value="ECO:0007669"/>
    <property type="project" value="UniProtKB-KW"/>
</dbReference>
<keyword evidence="4" id="KW-0862">Zinc</keyword>
<feature type="domain" description="B box-type" evidence="9">
    <location>
        <begin position="94"/>
        <end position="135"/>
    </location>
</feature>
<evidence type="ECO:0000256" key="2">
    <source>
        <dbReference type="ARBA" id="ARBA00022723"/>
    </source>
</evidence>
<dbReference type="Pfam" id="PF13765">
    <property type="entry name" value="PRY"/>
    <property type="match status" value="1"/>
</dbReference>
<dbReference type="PRINTS" id="PR01407">
    <property type="entry name" value="BUTYPHLNCDUF"/>
</dbReference>
<dbReference type="Ensembl" id="ENSEBUT00000016116.1">
    <property type="protein sequence ID" value="ENSEBUP00000015544.1"/>
    <property type="gene ID" value="ENSEBUG00000009788.1"/>
</dbReference>
<keyword evidence="2" id="KW-0479">Metal-binding</keyword>
<dbReference type="Gene3D" id="2.60.120.920">
    <property type="match status" value="1"/>
</dbReference>
<dbReference type="OMA" id="SANHAIM"/>
<dbReference type="InterPro" id="IPR001841">
    <property type="entry name" value="Znf_RING"/>
</dbReference>
<dbReference type="PROSITE" id="PS50188">
    <property type="entry name" value="B302_SPRY"/>
    <property type="match status" value="1"/>
</dbReference>
<keyword evidence="12" id="KW-1185">Reference proteome</keyword>
<dbReference type="PROSITE" id="PS50119">
    <property type="entry name" value="ZF_BBOX"/>
    <property type="match status" value="1"/>
</dbReference>
<dbReference type="InterPro" id="IPR001870">
    <property type="entry name" value="B30.2/SPRY"/>
</dbReference>
<name>A0A8C4QHI4_EPTBU</name>
<evidence type="ECO:0000256" key="3">
    <source>
        <dbReference type="ARBA" id="ARBA00022771"/>
    </source>
</evidence>
<dbReference type="Pfam" id="PF15227">
    <property type="entry name" value="zf-C3HC4_4"/>
    <property type="match status" value="1"/>
</dbReference>
<dbReference type="SUPFAM" id="SSF49899">
    <property type="entry name" value="Concanavalin A-like lectins/glucanases"/>
    <property type="match status" value="1"/>
</dbReference>
<evidence type="ECO:0000259" key="8">
    <source>
        <dbReference type="PROSITE" id="PS50089"/>
    </source>
</evidence>
<keyword evidence="1" id="KW-0399">Innate immunity</keyword>
<dbReference type="SMART" id="SM00336">
    <property type="entry name" value="BBOX"/>
    <property type="match status" value="1"/>
</dbReference>
<dbReference type="InterPro" id="IPR006574">
    <property type="entry name" value="PRY"/>
</dbReference>
<dbReference type="GeneTree" id="ENSGT01030000234583"/>
<dbReference type="AlphaFoldDB" id="A0A8C4QHI4"/>
<dbReference type="PROSITE" id="PS50089">
    <property type="entry name" value="ZF_RING_2"/>
    <property type="match status" value="1"/>
</dbReference>
<evidence type="ECO:0000256" key="1">
    <source>
        <dbReference type="ARBA" id="ARBA00022588"/>
    </source>
</evidence>
<keyword evidence="5" id="KW-0391">Immunity</keyword>
<reference evidence="11" key="2">
    <citation type="submission" date="2025-09" db="UniProtKB">
        <authorList>
            <consortium name="Ensembl"/>
        </authorList>
    </citation>
    <scope>IDENTIFICATION</scope>
</reference>
<dbReference type="Gene3D" id="3.30.40.10">
    <property type="entry name" value="Zinc/RING finger domain, C3HC4 (zinc finger)"/>
    <property type="match status" value="1"/>
</dbReference>
<evidence type="ECO:0000256" key="6">
    <source>
        <dbReference type="PROSITE-ProRule" id="PRU00024"/>
    </source>
</evidence>
<dbReference type="Pfam" id="PF00643">
    <property type="entry name" value="zf-B_box"/>
    <property type="match status" value="1"/>
</dbReference>
<dbReference type="InterPro" id="IPR003877">
    <property type="entry name" value="SPRY_dom"/>
</dbReference>
<dbReference type="SUPFAM" id="SSF57850">
    <property type="entry name" value="RING/U-box"/>
    <property type="match status" value="1"/>
</dbReference>
<reference evidence="11" key="1">
    <citation type="submission" date="2025-08" db="UniProtKB">
        <authorList>
            <consortium name="Ensembl"/>
        </authorList>
    </citation>
    <scope>IDENTIFICATION</scope>
</reference>
<dbReference type="Gene3D" id="3.30.160.60">
    <property type="entry name" value="Classic Zinc Finger"/>
    <property type="match status" value="1"/>
</dbReference>
<organism evidence="11 12">
    <name type="scientific">Eptatretus burgeri</name>
    <name type="common">Inshore hagfish</name>
    <dbReference type="NCBI Taxonomy" id="7764"/>
    <lineage>
        <taxon>Eukaryota</taxon>
        <taxon>Metazoa</taxon>
        <taxon>Chordata</taxon>
        <taxon>Craniata</taxon>
        <taxon>Vertebrata</taxon>
        <taxon>Cyclostomata</taxon>
        <taxon>Myxini</taxon>
        <taxon>Myxiniformes</taxon>
        <taxon>Myxinidae</taxon>
        <taxon>Eptatretinae</taxon>
        <taxon>Eptatretus</taxon>
    </lineage>
</organism>
<evidence type="ECO:0000256" key="5">
    <source>
        <dbReference type="ARBA" id="ARBA00022859"/>
    </source>
</evidence>
<dbReference type="Pfam" id="PF00622">
    <property type="entry name" value="SPRY"/>
    <property type="match status" value="1"/>
</dbReference>
<feature type="domain" description="B30.2/SPRY" evidence="10">
    <location>
        <begin position="198"/>
        <end position="394"/>
    </location>
</feature>
<evidence type="ECO:0000259" key="10">
    <source>
        <dbReference type="PROSITE" id="PS50188"/>
    </source>
</evidence>
<dbReference type="InterPro" id="IPR017907">
    <property type="entry name" value="Znf_RING_CS"/>
</dbReference>
<dbReference type="Proteomes" id="UP000694388">
    <property type="component" value="Unplaced"/>
</dbReference>
<dbReference type="PANTHER" id="PTHR25465">
    <property type="entry name" value="B-BOX DOMAIN CONTAINING"/>
    <property type="match status" value="1"/>
</dbReference>
<dbReference type="InterPro" id="IPR000315">
    <property type="entry name" value="Znf_B-box"/>
</dbReference>
<dbReference type="SMART" id="SM00589">
    <property type="entry name" value="PRY"/>
    <property type="match status" value="1"/>
</dbReference>
<feature type="coiled-coil region" evidence="7">
    <location>
        <begin position="135"/>
        <end position="162"/>
    </location>
</feature>
<dbReference type="PANTHER" id="PTHR25465:SF41">
    <property type="entry name" value="E3 UBIQUITIN-PROTEIN LIGASE RNF135"/>
    <property type="match status" value="1"/>
</dbReference>
<feature type="domain" description="RING-type" evidence="8">
    <location>
        <begin position="17"/>
        <end position="60"/>
    </location>
</feature>
<sequence>MSSVYSALHINKDDFSCVVCMEIFADPVTLNCGHTFCLRCIESVWDNRREDSGFCCPTCRTLYTQKPRLSTNVVLQVSDGEPMYSLEVTTSVVVDDAKCWDHDEPLKFYCKQDGVLVCMLCISTGKHQNHLFSSAEREYKERKELEDVLKQLKQKTRSLVAEIESRSCNMEGKLKHVQATEANLQLCLDNEAVLSFLMVKRVLLTICNTKLIEYGQPQTLDMKTAHPQLLLSNDLTTVTASETWQSYPDLPQRYDCLWQVLGISTFSSGRHYWEVDASRARYCRIGVAYPGIQRKGESADCWLGENPFSWCLLKYNATLSAWHDGVKAPVSTIDPPMKIGLLLDNEAGTLRFYQVETMKLIHAFHATFSQSLCPALWISGDGDSLSINGRAKEQHHRFHIKHLNINIDNNKNNNPVIVGFPCVLACRCSAGPNGLLLHPSSFDESRLLVLQHHKPIVQICIKASQNWYTCRIMYSEQF</sequence>
<protein>
    <submittedName>
        <fullName evidence="11">Uncharacterized protein</fullName>
    </submittedName>
</protein>
<evidence type="ECO:0000313" key="11">
    <source>
        <dbReference type="Ensembl" id="ENSEBUP00000015544.1"/>
    </source>
</evidence>
<proteinExistence type="predicted"/>
<evidence type="ECO:0000259" key="9">
    <source>
        <dbReference type="PROSITE" id="PS50119"/>
    </source>
</evidence>
<evidence type="ECO:0000256" key="7">
    <source>
        <dbReference type="SAM" id="Coils"/>
    </source>
</evidence>
<dbReference type="GO" id="GO:0008270">
    <property type="term" value="F:zinc ion binding"/>
    <property type="evidence" value="ECO:0007669"/>
    <property type="project" value="UniProtKB-KW"/>
</dbReference>
<evidence type="ECO:0000256" key="4">
    <source>
        <dbReference type="ARBA" id="ARBA00022833"/>
    </source>
</evidence>
<dbReference type="SUPFAM" id="SSF57845">
    <property type="entry name" value="B-box zinc-binding domain"/>
    <property type="match status" value="1"/>
</dbReference>
<dbReference type="InterPro" id="IPR013320">
    <property type="entry name" value="ConA-like_dom_sf"/>
</dbReference>
<dbReference type="SMART" id="SM00449">
    <property type="entry name" value="SPRY"/>
    <property type="match status" value="1"/>
</dbReference>